<keyword evidence="1" id="KW-0732">Signal</keyword>
<evidence type="ECO:0000259" key="2">
    <source>
        <dbReference type="Pfam" id="PF03372"/>
    </source>
</evidence>
<sequence length="317" mass="36156">MRRLILILLFAIPLSVFAQPAKTIEIGSFNIEWFPCKDDGEMMKKYNINLRRPPHGEATNTQMLFEFLKQEDIELLGVVEIVDPQLLDSLAKVYLGPQFKVIYAPSASSQKVGFLYDSSVLEVIGQPEVYSSVTLKPGSWLRPAFRAYFKVKPDGFDFHAIITHLKAAPSGWKTRKKQWNIALKNILNNLQTQSPDKDIILMGDFNNVSKLGYQEFLPVIKSLHFTWLTQEIVNRGLFTDYWSPYELHGGISGSVIDQIFISSDMTQEYVPHSVNVGGMCARGKKIYQPDEIPDYYKYISDHCPVFATFRADVDNDK</sequence>
<gene>
    <name evidence="3" type="ORF">ENJ89_08085</name>
</gene>
<comment type="caution">
    <text evidence="3">The sequence shown here is derived from an EMBL/GenBank/DDBJ whole genome shotgun (WGS) entry which is preliminary data.</text>
</comment>
<dbReference type="EMBL" id="DROD01000519">
    <property type="protein sequence ID" value="HHJ53138.1"/>
    <property type="molecule type" value="Genomic_DNA"/>
</dbReference>
<reference evidence="3" key="1">
    <citation type="journal article" date="2020" name="mSystems">
        <title>Genome- and Community-Level Interaction Insights into Carbon Utilization and Element Cycling Functions of Hydrothermarchaeota in Hydrothermal Sediment.</title>
        <authorList>
            <person name="Zhou Z."/>
            <person name="Liu Y."/>
            <person name="Xu W."/>
            <person name="Pan J."/>
            <person name="Luo Z.H."/>
            <person name="Li M."/>
        </authorList>
    </citation>
    <scope>NUCLEOTIDE SEQUENCE [LARGE SCALE GENOMIC DNA]</scope>
    <source>
        <strain evidence="3">HyVt-527</strain>
    </source>
</reference>
<organism evidence="3">
    <name type="scientific">Caldithrix abyssi</name>
    <dbReference type="NCBI Taxonomy" id="187145"/>
    <lineage>
        <taxon>Bacteria</taxon>
        <taxon>Pseudomonadati</taxon>
        <taxon>Calditrichota</taxon>
        <taxon>Calditrichia</taxon>
        <taxon>Calditrichales</taxon>
        <taxon>Calditrichaceae</taxon>
        <taxon>Caldithrix</taxon>
    </lineage>
</organism>
<dbReference type="Pfam" id="PF03372">
    <property type="entry name" value="Exo_endo_phos"/>
    <property type="match status" value="1"/>
</dbReference>
<feature type="domain" description="Endonuclease/exonuclease/phosphatase" evidence="2">
    <location>
        <begin position="28"/>
        <end position="302"/>
    </location>
</feature>
<accession>A0A7V5PQ34</accession>
<feature type="signal peptide" evidence="1">
    <location>
        <begin position="1"/>
        <end position="18"/>
    </location>
</feature>
<dbReference type="InterPro" id="IPR005135">
    <property type="entry name" value="Endo/exonuclease/phosphatase"/>
</dbReference>
<feature type="chain" id="PRO_5030875900" description="Endonuclease/exonuclease/phosphatase domain-containing protein" evidence="1">
    <location>
        <begin position="19"/>
        <end position="317"/>
    </location>
</feature>
<dbReference type="SUPFAM" id="SSF56219">
    <property type="entry name" value="DNase I-like"/>
    <property type="match status" value="1"/>
</dbReference>
<name>A0A7V5PQ34_CALAY</name>
<proteinExistence type="predicted"/>
<dbReference type="Gene3D" id="3.60.10.10">
    <property type="entry name" value="Endonuclease/exonuclease/phosphatase"/>
    <property type="match status" value="1"/>
</dbReference>
<dbReference type="AlphaFoldDB" id="A0A7V5PQ34"/>
<evidence type="ECO:0000256" key="1">
    <source>
        <dbReference type="SAM" id="SignalP"/>
    </source>
</evidence>
<dbReference type="Proteomes" id="UP000886124">
    <property type="component" value="Unassembled WGS sequence"/>
</dbReference>
<evidence type="ECO:0000313" key="3">
    <source>
        <dbReference type="EMBL" id="HHJ53138.1"/>
    </source>
</evidence>
<protein>
    <recommendedName>
        <fullName evidence="2">Endonuclease/exonuclease/phosphatase domain-containing protein</fullName>
    </recommendedName>
</protein>
<dbReference type="InterPro" id="IPR036691">
    <property type="entry name" value="Endo/exonu/phosph_ase_sf"/>
</dbReference>
<dbReference type="GO" id="GO:0003824">
    <property type="term" value="F:catalytic activity"/>
    <property type="evidence" value="ECO:0007669"/>
    <property type="project" value="InterPro"/>
</dbReference>